<dbReference type="InterPro" id="IPR001810">
    <property type="entry name" value="F-box_dom"/>
</dbReference>
<dbReference type="InParanoid" id="A0A1X2HJQ2"/>
<protein>
    <recommendedName>
        <fullName evidence="1">F-box domain-containing protein</fullName>
    </recommendedName>
</protein>
<dbReference type="InterPro" id="IPR036047">
    <property type="entry name" value="F-box-like_dom_sf"/>
</dbReference>
<dbReference type="SUPFAM" id="SSF81383">
    <property type="entry name" value="F-box domain"/>
    <property type="match status" value="1"/>
</dbReference>
<reference evidence="2 3" key="1">
    <citation type="submission" date="2016-07" db="EMBL/GenBank/DDBJ databases">
        <title>Pervasive Adenine N6-methylation of Active Genes in Fungi.</title>
        <authorList>
            <consortium name="DOE Joint Genome Institute"/>
            <person name="Mondo S.J."/>
            <person name="Dannebaum R.O."/>
            <person name="Kuo R.C."/>
            <person name="Labutti K."/>
            <person name="Haridas S."/>
            <person name="Kuo A."/>
            <person name="Salamov A."/>
            <person name="Ahrendt S.R."/>
            <person name="Lipzen A."/>
            <person name="Sullivan W."/>
            <person name="Andreopoulos W.B."/>
            <person name="Clum A."/>
            <person name="Lindquist E."/>
            <person name="Daum C."/>
            <person name="Ramamoorthy G.K."/>
            <person name="Gryganskyi A."/>
            <person name="Culley D."/>
            <person name="Magnuson J.K."/>
            <person name="James T.Y."/>
            <person name="O'Malley M.A."/>
            <person name="Stajich J.E."/>
            <person name="Spatafora J.W."/>
            <person name="Visel A."/>
            <person name="Grigoriev I.V."/>
        </authorList>
    </citation>
    <scope>NUCLEOTIDE SEQUENCE [LARGE SCALE GENOMIC DNA]</scope>
    <source>
        <strain evidence="2 3">NRRL 2496</strain>
    </source>
</reference>
<evidence type="ECO:0000313" key="2">
    <source>
        <dbReference type="EMBL" id="ORY99277.1"/>
    </source>
</evidence>
<evidence type="ECO:0000313" key="3">
    <source>
        <dbReference type="Proteomes" id="UP000242180"/>
    </source>
</evidence>
<dbReference type="InterPro" id="IPR032675">
    <property type="entry name" value="LRR_dom_sf"/>
</dbReference>
<feature type="domain" description="F-box" evidence="1">
    <location>
        <begin position="131"/>
        <end position="172"/>
    </location>
</feature>
<dbReference type="SUPFAM" id="SSF52047">
    <property type="entry name" value="RNI-like"/>
    <property type="match status" value="1"/>
</dbReference>
<dbReference type="Pfam" id="PF12937">
    <property type="entry name" value="F-box-like"/>
    <property type="match status" value="1"/>
</dbReference>
<dbReference type="Proteomes" id="UP000242180">
    <property type="component" value="Unassembled WGS sequence"/>
</dbReference>
<proteinExistence type="predicted"/>
<gene>
    <name evidence="2" type="ORF">BCR43DRAFT_523251</name>
</gene>
<evidence type="ECO:0000259" key="1">
    <source>
        <dbReference type="Pfam" id="PF12937"/>
    </source>
</evidence>
<dbReference type="AlphaFoldDB" id="A0A1X2HJQ2"/>
<comment type="caution">
    <text evidence="2">The sequence shown here is derived from an EMBL/GenBank/DDBJ whole genome shotgun (WGS) entry which is preliminary data.</text>
</comment>
<sequence>MSASKETNKSLHFEDHLQTALEAARLEGYDSAADQLRDLLCQTLETKVGLCLRSLQPQDALAHAKRYAEIAPSHYGLLFLCKTYCTLGYYRDAEITGRCGLIKVAADQRETMQYFTDTVHIHHMRRRDPIEHFPPEVLLPIMMYLPSDRMACLGVSRAWRRCVQQLPLWQDLEVKKRLNAQQVQAVLRPELRNLRWYPELLTPCQFLTSLAENGCNRIEKSDINIGYNDQTVDDTQGLFLDKQPRHGNVRFFRSLVHIGEYLTELNLHMTFRPHLIVRTLLAGLPQIISLSCDDCDGPLENGEFPDIPLPTSVKLRHLKCTGAYIKLEELDFIPDIAPQLRSFVFSVKKMQLDLYNPLLERFQHMCPSLQAFDCSEILGHPTSQKWFASYYDREDHDPSEGGLRFFGVYPDAFNGDNGIGNWIGNWIFRNQDHLDVLFCEFYNLNAHGRRPADMIPRCRRLEALHIKNDFPPSLGQLPEFLLSCSQLKSLVLHKMQPTEECMRAIGRLPYLELVQISGCRFLDPAPLLAFLQGCRSKIKALDIDIVGDRYPLNEQLFAALGTMNTLKFLRLRVCHEFEFDLEGEVYMLPTACLYALMMNAVKSGLDQGLEHLYYTHDVMVFQDRYMGIFLRAVFENAIHGDSRSAHEDIIEKYRP</sequence>
<dbReference type="Gene3D" id="3.80.10.10">
    <property type="entry name" value="Ribonuclease Inhibitor"/>
    <property type="match status" value="1"/>
</dbReference>
<organism evidence="2 3">
    <name type="scientific">Syncephalastrum racemosum</name>
    <name type="common">Filamentous fungus</name>
    <dbReference type="NCBI Taxonomy" id="13706"/>
    <lineage>
        <taxon>Eukaryota</taxon>
        <taxon>Fungi</taxon>
        <taxon>Fungi incertae sedis</taxon>
        <taxon>Mucoromycota</taxon>
        <taxon>Mucoromycotina</taxon>
        <taxon>Mucoromycetes</taxon>
        <taxon>Mucorales</taxon>
        <taxon>Syncephalastraceae</taxon>
        <taxon>Syncephalastrum</taxon>
    </lineage>
</organism>
<accession>A0A1X2HJQ2</accession>
<dbReference type="Gene3D" id="1.20.1280.50">
    <property type="match status" value="1"/>
</dbReference>
<dbReference type="EMBL" id="MCGN01000003">
    <property type="protein sequence ID" value="ORY99277.1"/>
    <property type="molecule type" value="Genomic_DNA"/>
</dbReference>
<name>A0A1X2HJQ2_SYNRA</name>
<keyword evidence="3" id="KW-1185">Reference proteome</keyword>